<organism evidence="1 2">
    <name type="scientific">Streptomyces fuscichromogenes</name>
    <dbReference type="NCBI Taxonomy" id="1324013"/>
    <lineage>
        <taxon>Bacteria</taxon>
        <taxon>Bacillati</taxon>
        <taxon>Actinomycetota</taxon>
        <taxon>Actinomycetes</taxon>
        <taxon>Kitasatosporales</taxon>
        <taxon>Streptomycetaceae</taxon>
        <taxon>Streptomyces</taxon>
    </lineage>
</organism>
<evidence type="ECO:0000313" key="2">
    <source>
        <dbReference type="Proteomes" id="UP000653411"/>
    </source>
</evidence>
<dbReference type="EMBL" id="BMML01000035">
    <property type="protein sequence ID" value="GGN41984.1"/>
    <property type="molecule type" value="Genomic_DNA"/>
</dbReference>
<keyword evidence="2" id="KW-1185">Reference proteome</keyword>
<reference evidence="1" key="1">
    <citation type="journal article" date="2014" name="Int. J. Syst. Evol. Microbiol.">
        <title>Complete genome sequence of Corynebacterium casei LMG S-19264T (=DSM 44701T), isolated from a smear-ripened cheese.</title>
        <authorList>
            <consortium name="US DOE Joint Genome Institute (JGI-PGF)"/>
            <person name="Walter F."/>
            <person name="Albersmeier A."/>
            <person name="Kalinowski J."/>
            <person name="Ruckert C."/>
        </authorList>
    </citation>
    <scope>NUCLEOTIDE SEQUENCE</scope>
    <source>
        <strain evidence="1">CGMCC 4.7110</strain>
    </source>
</reference>
<dbReference type="AlphaFoldDB" id="A0A918CWW1"/>
<comment type="caution">
    <text evidence="1">The sequence shown here is derived from an EMBL/GenBank/DDBJ whole genome shotgun (WGS) entry which is preliminary data.</text>
</comment>
<protein>
    <submittedName>
        <fullName evidence="1">Uncharacterized protein</fullName>
    </submittedName>
</protein>
<proteinExistence type="predicted"/>
<reference evidence="1" key="2">
    <citation type="submission" date="2020-09" db="EMBL/GenBank/DDBJ databases">
        <authorList>
            <person name="Sun Q."/>
            <person name="Zhou Y."/>
        </authorList>
    </citation>
    <scope>NUCLEOTIDE SEQUENCE</scope>
    <source>
        <strain evidence="1">CGMCC 4.7110</strain>
    </source>
</reference>
<name>A0A918CWW1_9ACTN</name>
<dbReference type="RefSeq" id="WP_189268835.1">
    <property type="nucleotide sequence ID" value="NZ_BMML01000035.1"/>
</dbReference>
<gene>
    <name evidence="1" type="ORF">GCM10011578_090890</name>
</gene>
<dbReference type="Proteomes" id="UP000653411">
    <property type="component" value="Unassembled WGS sequence"/>
</dbReference>
<accession>A0A918CWW1</accession>
<sequence>MDLQSTVTAFPRATPIDGLDRAWTWRLNPVLNFAGALTGDGTRLLQMNQVRRHDDALAAAVLAFARAHESELIAEGRFLTCAGGFEAPGYSFDAVAATVPGVHGHHRVQNPDLTPVTTIVFPAYRCEFSGRETLEEAEARYHKMLATADIGRGPMPFLKMRFDNPRTGGGSNNPGRALARPEVLLAEIPELRNAPGGFVEYENHAGEVRRVQWDRDGTWVLSDASGSQDLGLDELLPLVEESLR</sequence>
<evidence type="ECO:0000313" key="1">
    <source>
        <dbReference type="EMBL" id="GGN41984.1"/>
    </source>
</evidence>